<accession>A0ABX5KK69</accession>
<reference evidence="1 2" key="1">
    <citation type="submission" date="2018-05" db="EMBL/GenBank/DDBJ databases">
        <title>Genomic Encyclopedia of Type Strains, Phase IV (KMG-V): Genome sequencing to study the core and pangenomes of soil and plant-associated prokaryotes.</title>
        <authorList>
            <person name="Whitman W."/>
        </authorList>
    </citation>
    <scope>NUCLEOTIDE SEQUENCE [LARGE SCALE GENOMIC DNA]</scope>
    <source>
        <strain evidence="1 2">SCZa-39</strain>
    </source>
</reference>
<sequence length="2190" mass="211066">MAAAQYYDQVQKAYIAYYGRPADPAGLVYWANQLDQAGGDLNSIINAFGNSQESIALYGGGNLYAEVNQIYQTLFGRAADTVGANWYVEQIATGKMTLASIALDIYNGAQGADATALQAKLDYANAFTGALLQDANSAAAYAGNAAAAGARLALAGVTDPASEQSALNNLATTIANIGSGAVTYLTSGADVVTGSNIVGSLTQYSTDGRGPTLNYNDVITGSTGGANNTLTLNDDYASANDVIPLGASISNIQTVALQTAGNAGGSAAFDTSNISGVTNLTVRSAGTGEDNVKAAATTNINVSHLNTAGAVQTAGGNNVTVNTSGGDVQVGNTSIAGANPAGAVNVSAANTGTVAVFGGTTVNVNDAGQNSTVQVGTNGSAVSASQPSGAVSVNATGTGIDVAVYGGTDVTVNSAGGNAAHSALVQIGGIEGNTVYAPTGNVTVNVNQAAAVQFSYATDSHSGNDAGVEILGGANVSVTTNGGNVLIGSTATDSSGALLAGENPTGTITVIDSAAAEYVGIVGGTDVSVTAAGDQVAIGALVSGAAPSGTVTVNNTAAVAYNGIRGINDVNEGVSIVGGTTVNVATNAGYVSVGSSTGAAGSEATGTISVTDSSNGDVNVYGGTDVTVGAAGGTVTIGSAKGAPSGDVTVTQSAVATGGVANSASTVTVLGGNNVTVSTTGGSVTVGADGTAAAGAVSVTDTYGGNNVDDITVVGGTTVSVNTTATSGDINIGSVPASVDASGKLTNAADYATGNVTVVSATTNGSSTVYGTGDINVTTNGATAVSVSGGDGGSITDIQATLAQSGTSTLSSVTLNHVEGPTTITSDALTSLTVLNGDSGENYHVINNTAGHDLAITLGGDATAYTGAVDVIRDDNAGAVSVTDNGVASGEVALIVASATSVTVNTTAAVDLAIEAGDALTAVTLNNTAAIEVFGTQNAVNLAKVDASGSTGAIVIGIDQSTTGFTGGAGDDTVVLDNYDLTAASKIVGGSGVNTLVLETALGAQGTLAAPVNLGTIAANFANLTLVGESGFYDASAFTGNLTAVDSAVTFEKVAAGTTLTVLDGASVDYQLRNSSGANDKVTITIGADGTAGTGTYSQSASVSATGVEHVTINSEGYVATGNVNAITINDSAAATLTVTGDENVSLQLQSDAGTLLSSSSVTQVDASAATGTVDVSHIAVSTGGVTITGGAGELIASGVSTSMESLTLNGAYQLDDVVTETINGVTYAYTVTDSTTQASVAQGLLDAIVNGIGLNGAAVAPFVNASVGTGANANVITLAANGADIAASDVSVAAVVTTPVNDVAAANAIQAQATLHVSSLPDTDWTVYLSINGVVINIPTGDTVQADWVLVTVQGQISRNPTLSQLGLSSDFDVNGDLVIKGPSDGSALVIVPNTDSDGNVSGSVFTIAGSAPGAAAVVQQDHLDLSAGTYVAGETLSITIAGQTITTAALTTTAAADAATALVNAINANSVLAGEHIVATVQSGTSVVITGDAAGDAFEDSDSLVGNSPAGTAAALHAGTAAVDVITTGAGGGDITIGEGGSYGGAGSETVNLAASGAVSDTIVANQGTVAVYNGVAGGVTGFVVSANATTADHLSFDGAAVSALANQSAAQNVASFVGATLTGQAAAEGATLANLTFTSVNGVLTFGATGTHKVSEFSVAQLIAAAQAIVESQPVATVLAFVAGGNTYVVASAHAGGALADASVTELIGVTGVTGLGSSAAANTIVVDNFVTTAATSANAGDAKVAVYDETGYSLALLGSGVQSAGTTSTTFANLSASAELDVAAGATYAPVITTQAGASGSNTLAIDFAAGATELKSLTVNGDHSLAIHNAAAATIDALVDATNTVSSITVDGSGSLTVTSLSGTALKAFDASAATGMLTLTAAQDGLTIKGSLAGDTIVANGAADTISVGDASHAASVGVTLSANGAGDTITLGAGDGVVSTIAAAGAGDTISLYGGSNTVAGAFNGSTPLTALGHGDTINVYGNASTVDHVWLGSAATVNIGATGHTFNGELDLNIQGDVTGATSSGGYAQTTVNAVLANNATLNITFGNATTEALAGGTGSGLSGSMVNVASATSLSQALDLAIQQALVLDQTRDAGAHTSVVNGVIELNADTGLISAFEYAGNTYVVEAVNTSKSAGAAHAALGVNDVVVEFTGTSTVSLAGMSGHTLSATVGGGFIAPPPP</sequence>
<gene>
    <name evidence="1" type="ORF">C7402_11680</name>
</gene>
<keyword evidence="2" id="KW-1185">Reference proteome</keyword>
<dbReference type="EMBL" id="QEOB01000016">
    <property type="protein sequence ID" value="PVX76296.1"/>
    <property type="molecule type" value="Genomic_DNA"/>
</dbReference>
<dbReference type="RefSeq" id="WP_116613193.1">
    <property type="nucleotide sequence ID" value="NZ_QEOB01000016.1"/>
</dbReference>
<evidence type="ECO:0000313" key="2">
    <source>
        <dbReference type="Proteomes" id="UP000245712"/>
    </source>
</evidence>
<name>A0ABX5KK69_9BURK</name>
<evidence type="ECO:0008006" key="3">
    <source>
        <dbReference type="Google" id="ProtNLM"/>
    </source>
</evidence>
<dbReference type="Proteomes" id="UP000245712">
    <property type="component" value="Unassembled WGS sequence"/>
</dbReference>
<protein>
    <recommendedName>
        <fullName evidence="3">DUF4214 domain-containing protein</fullName>
    </recommendedName>
</protein>
<proteinExistence type="predicted"/>
<comment type="caution">
    <text evidence="1">The sequence shown here is derived from an EMBL/GenBank/DDBJ whole genome shotgun (WGS) entry which is preliminary data.</text>
</comment>
<organism evidence="1 2">
    <name type="scientific">Paraburkholderia unamae</name>
    <dbReference type="NCBI Taxonomy" id="219649"/>
    <lineage>
        <taxon>Bacteria</taxon>
        <taxon>Pseudomonadati</taxon>
        <taxon>Pseudomonadota</taxon>
        <taxon>Betaproteobacteria</taxon>
        <taxon>Burkholderiales</taxon>
        <taxon>Burkholderiaceae</taxon>
        <taxon>Paraburkholderia</taxon>
    </lineage>
</organism>
<evidence type="ECO:0000313" key="1">
    <source>
        <dbReference type="EMBL" id="PVX76296.1"/>
    </source>
</evidence>